<dbReference type="Gene3D" id="3.40.50.300">
    <property type="entry name" value="P-loop containing nucleotide triphosphate hydrolases"/>
    <property type="match status" value="1"/>
</dbReference>
<dbReference type="InterPro" id="IPR027417">
    <property type="entry name" value="P-loop_NTPase"/>
</dbReference>
<dbReference type="EMBL" id="CAUYUJ010016083">
    <property type="protein sequence ID" value="CAK0861660.1"/>
    <property type="molecule type" value="Genomic_DNA"/>
</dbReference>
<evidence type="ECO:0000313" key="1">
    <source>
        <dbReference type="EMBL" id="CAK0861660.1"/>
    </source>
</evidence>
<proteinExistence type="predicted"/>
<comment type="caution">
    <text evidence="1">The sequence shown here is derived from an EMBL/GenBank/DDBJ whole genome shotgun (WGS) entry which is preliminary data.</text>
</comment>
<organism evidence="1 2">
    <name type="scientific">Prorocentrum cordatum</name>
    <dbReference type="NCBI Taxonomy" id="2364126"/>
    <lineage>
        <taxon>Eukaryota</taxon>
        <taxon>Sar</taxon>
        <taxon>Alveolata</taxon>
        <taxon>Dinophyceae</taxon>
        <taxon>Prorocentrales</taxon>
        <taxon>Prorocentraceae</taxon>
        <taxon>Prorocentrum</taxon>
    </lineage>
</organism>
<reference evidence="1" key="1">
    <citation type="submission" date="2023-10" db="EMBL/GenBank/DDBJ databases">
        <authorList>
            <person name="Chen Y."/>
            <person name="Shah S."/>
            <person name="Dougan E. K."/>
            <person name="Thang M."/>
            <person name="Chan C."/>
        </authorList>
    </citation>
    <scope>NUCLEOTIDE SEQUENCE [LARGE SCALE GENOMIC DNA]</scope>
</reference>
<evidence type="ECO:0008006" key="3">
    <source>
        <dbReference type="Google" id="ProtNLM"/>
    </source>
</evidence>
<accession>A0ABN9UQK6</accession>
<sequence>MTAKHHQTGRGRFHMEYRGATAQPRACAVTVLRDPVERFMSEFAFARGHEGFLMTQDQWDFADEDLPWLKQVQKMPNDTAALLEYLRSPRNPTRNRQALYLLGFDRVNCDRQCCGLCSRTHPGHPAHAYDWDKDHDVLLARAKEHLLGLRAFGVLDCYVDSVKVIAGELGWEPEEAADMAGKIHRRKQDKRRLLAGLLSTSVSRVSAARHTAMLLNAGSAAGLWRSALDPALRAEIDGLNRLDIELVDFARRQLYDRYKVNCSRQAP</sequence>
<evidence type="ECO:0000313" key="2">
    <source>
        <dbReference type="Proteomes" id="UP001189429"/>
    </source>
</evidence>
<keyword evidence="2" id="KW-1185">Reference proteome</keyword>
<protein>
    <recommendedName>
        <fullName evidence="3">Sulfotransferase family protein</fullName>
    </recommendedName>
</protein>
<name>A0ABN9UQK6_9DINO</name>
<dbReference type="Proteomes" id="UP001189429">
    <property type="component" value="Unassembled WGS sequence"/>
</dbReference>
<gene>
    <name evidence="1" type="ORF">PCOR1329_LOCUS50273</name>
</gene>